<dbReference type="Proteomes" id="UP000002878">
    <property type="component" value="Chromosome"/>
</dbReference>
<sequence>MNQNISVILNRFEKLEPEERAQLKKRLAPEKLAVLQSFMLLLS</sequence>
<protein>
    <submittedName>
        <fullName evidence="1">HTH-type transcriptional regulator</fullName>
    </submittedName>
</protein>
<evidence type="ECO:0000313" key="1">
    <source>
        <dbReference type="EMBL" id="AFJ61031.1"/>
    </source>
</evidence>
<organism evidence="1 2">
    <name type="scientific">Bacillus amyloliquefaciens (strain Y2)</name>
    <name type="common">Bacillus amyloliquefaciens subsp. plantarum (strain B9601-Y2)</name>
    <dbReference type="NCBI Taxonomy" id="1155777"/>
    <lineage>
        <taxon>Bacteria</taxon>
        <taxon>Bacillati</taxon>
        <taxon>Bacillota</taxon>
        <taxon>Bacilli</taxon>
        <taxon>Bacillales</taxon>
        <taxon>Bacillaceae</taxon>
        <taxon>Bacillus</taxon>
        <taxon>Bacillus amyloliquefaciens group</taxon>
    </lineage>
</organism>
<name>I2C307_BACAY</name>
<dbReference type="AlphaFoldDB" id="I2C307"/>
<evidence type="ECO:0000313" key="2">
    <source>
        <dbReference type="Proteomes" id="UP000002878"/>
    </source>
</evidence>
<dbReference type="HOGENOM" id="CLU_3229084_0_0_9"/>
<dbReference type="PATRIC" id="fig|1126211.3.peg.941"/>
<accession>I2C307</accession>
<proteinExistence type="predicted"/>
<dbReference type="EMBL" id="CP003332">
    <property type="protein sequence ID" value="AFJ61031.1"/>
    <property type="molecule type" value="Genomic_DNA"/>
</dbReference>
<reference evidence="1 2" key="1">
    <citation type="journal article" date="2012" name="J. Biotechnol.">
        <title>Genome sequence of the plant growth promoting strain Bacillus amyloliquefaciens subsp. plantarum B9601-Y2 and expression of mersacidin and other secondary metabolites.</title>
        <authorList>
            <person name="He P."/>
            <person name="Hao K."/>
            <person name="Blom J."/>
            <person name="Ruckert C."/>
            <person name="Vater J."/>
            <person name="Mao Z."/>
            <person name="Wu Y."/>
            <person name="Hou M."/>
            <person name="He P."/>
            <person name="He Y."/>
            <person name="Borriss R."/>
        </authorList>
    </citation>
    <scope>NUCLEOTIDE SEQUENCE [LARGE SCALE GENOMIC DNA]</scope>
    <source>
        <strain evidence="1">Y2</strain>
    </source>
</reference>
<gene>
    <name evidence="1" type="primary">cueR</name>
    <name evidence="1" type="ORF">MUS_0993</name>
</gene>
<dbReference type="KEGG" id="bqy:MUS_0993"/>